<comment type="caution">
    <text evidence="1">The sequence shown here is derived from an EMBL/GenBank/DDBJ whole genome shotgun (WGS) entry which is preliminary data.</text>
</comment>
<dbReference type="EMBL" id="LSYV01001234">
    <property type="protein sequence ID" value="KXZ40937.1"/>
    <property type="molecule type" value="Genomic_DNA"/>
</dbReference>
<dbReference type="GO" id="GO:0046513">
    <property type="term" value="P:ceramide biosynthetic process"/>
    <property type="evidence" value="ECO:0007669"/>
    <property type="project" value="TreeGrafter"/>
</dbReference>
<keyword evidence="2" id="KW-1185">Reference proteome</keyword>
<dbReference type="Proteomes" id="UP000075714">
    <property type="component" value="Unassembled WGS sequence"/>
</dbReference>
<dbReference type="AlphaFoldDB" id="A0A150FTI7"/>
<name>A0A150FTI7_GONPE</name>
<sequence length="148" mass="16142">MDEVAAVTGDPQRQHHPVTWNELLPELQGNIMDRLDPNDRATVRCVDKTTAARFRKPEHVTIHLSQPVAAQVFAAHWLAPGAIHGLTLERWQQLLCLVAASGSVANLQTALDEMCPLTYEAFEAAAAKGHLASCQRLLDAGCLLENDG</sequence>
<dbReference type="GO" id="GO:0016020">
    <property type="term" value="C:membrane"/>
    <property type="evidence" value="ECO:0007669"/>
    <property type="project" value="TreeGrafter"/>
</dbReference>
<accession>A0A150FTI7</accession>
<dbReference type="PANTHER" id="PTHR12393">
    <property type="entry name" value="SPHINGOMYELIN PHOSPHODIESTERASE RELATED"/>
    <property type="match status" value="1"/>
</dbReference>
<organism evidence="1 2">
    <name type="scientific">Gonium pectorale</name>
    <name type="common">Green alga</name>
    <dbReference type="NCBI Taxonomy" id="33097"/>
    <lineage>
        <taxon>Eukaryota</taxon>
        <taxon>Viridiplantae</taxon>
        <taxon>Chlorophyta</taxon>
        <taxon>core chlorophytes</taxon>
        <taxon>Chlorophyceae</taxon>
        <taxon>CS clade</taxon>
        <taxon>Chlamydomonadales</taxon>
        <taxon>Volvocaceae</taxon>
        <taxon>Gonium</taxon>
    </lineage>
</organism>
<reference evidence="2" key="1">
    <citation type="journal article" date="2016" name="Nat. Commun.">
        <title>The Gonium pectorale genome demonstrates co-option of cell cycle regulation during the evolution of multicellularity.</title>
        <authorList>
            <person name="Hanschen E.R."/>
            <person name="Marriage T.N."/>
            <person name="Ferris P.J."/>
            <person name="Hamaji T."/>
            <person name="Toyoda A."/>
            <person name="Fujiyama A."/>
            <person name="Neme R."/>
            <person name="Noguchi H."/>
            <person name="Minakuchi Y."/>
            <person name="Suzuki M."/>
            <person name="Kawai-Toyooka H."/>
            <person name="Smith D.R."/>
            <person name="Sparks H."/>
            <person name="Anderson J."/>
            <person name="Bakaric R."/>
            <person name="Luria V."/>
            <person name="Karger A."/>
            <person name="Kirschner M.W."/>
            <person name="Durand P.M."/>
            <person name="Michod R.E."/>
            <person name="Nozaki H."/>
            <person name="Olson B.J."/>
        </authorList>
    </citation>
    <scope>NUCLEOTIDE SEQUENCE [LARGE SCALE GENOMIC DNA]</scope>
    <source>
        <strain evidence="2">NIES-2863</strain>
    </source>
</reference>
<dbReference type="GO" id="GO:0005783">
    <property type="term" value="C:endoplasmic reticulum"/>
    <property type="evidence" value="ECO:0007669"/>
    <property type="project" value="TreeGrafter"/>
</dbReference>
<gene>
    <name evidence="1" type="ORF">GPECTOR_1240g499</name>
</gene>
<dbReference type="GO" id="GO:0071944">
    <property type="term" value="C:cell periphery"/>
    <property type="evidence" value="ECO:0007669"/>
    <property type="project" value="TreeGrafter"/>
</dbReference>
<dbReference type="OrthoDB" id="547654at2759"/>
<evidence type="ECO:0000313" key="1">
    <source>
        <dbReference type="EMBL" id="KXZ40937.1"/>
    </source>
</evidence>
<evidence type="ECO:0000313" key="2">
    <source>
        <dbReference type="Proteomes" id="UP000075714"/>
    </source>
</evidence>
<proteinExistence type="predicted"/>
<dbReference type="GO" id="GO:0030149">
    <property type="term" value="P:sphingolipid catabolic process"/>
    <property type="evidence" value="ECO:0007669"/>
    <property type="project" value="TreeGrafter"/>
</dbReference>
<protein>
    <recommendedName>
        <fullName evidence="3">F-box domain-containing protein</fullName>
    </recommendedName>
</protein>
<evidence type="ECO:0008006" key="3">
    <source>
        <dbReference type="Google" id="ProtNLM"/>
    </source>
</evidence>
<dbReference type="GO" id="GO:0004620">
    <property type="term" value="F:phospholipase activity"/>
    <property type="evidence" value="ECO:0007669"/>
    <property type="project" value="TreeGrafter"/>
</dbReference>
<dbReference type="PANTHER" id="PTHR12393:SF6">
    <property type="entry name" value="SPHINGOMYELIN PHOSPHODIESTERASE 2"/>
    <property type="match status" value="1"/>
</dbReference>